<proteinExistence type="predicted"/>
<dbReference type="EMBL" id="JH159161">
    <property type="protein sequence ID" value="EGZ08064.1"/>
    <property type="molecule type" value="Genomic_DNA"/>
</dbReference>
<dbReference type="Pfam" id="PF13843">
    <property type="entry name" value="DDE_Tnp_1_7"/>
    <property type="match status" value="1"/>
</dbReference>
<dbReference type="KEGG" id="psoj:PHYSODRAFT_375578"/>
<protein>
    <recommendedName>
        <fullName evidence="2">PiggyBac transposable element-derived protein domain-containing protein</fullName>
    </recommendedName>
</protein>
<dbReference type="AlphaFoldDB" id="G5A838"/>
<dbReference type="RefSeq" id="XP_009536236.1">
    <property type="nucleotide sequence ID" value="XM_009537941.1"/>
</dbReference>
<reference evidence="3 4" key="1">
    <citation type="journal article" date="2006" name="Science">
        <title>Phytophthora genome sequences uncover evolutionary origins and mechanisms of pathogenesis.</title>
        <authorList>
            <person name="Tyler B.M."/>
            <person name="Tripathy S."/>
            <person name="Zhang X."/>
            <person name="Dehal P."/>
            <person name="Jiang R.H."/>
            <person name="Aerts A."/>
            <person name="Arredondo F.D."/>
            <person name="Baxter L."/>
            <person name="Bensasson D."/>
            <person name="Beynon J.L."/>
            <person name="Chapman J."/>
            <person name="Damasceno C.M."/>
            <person name="Dorrance A.E."/>
            <person name="Dou D."/>
            <person name="Dickerman A.W."/>
            <person name="Dubchak I.L."/>
            <person name="Garbelotto M."/>
            <person name="Gijzen M."/>
            <person name="Gordon S.G."/>
            <person name="Govers F."/>
            <person name="Grunwald N.J."/>
            <person name="Huang W."/>
            <person name="Ivors K.L."/>
            <person name="Jones R.W."/>
            <person name="Kamoun S."/>
            <person name="Krampis K."/>
            <person name="Lamour K.H."/>
            <person name="Lee M.K."/>
            <person name="McDonald W.H."/>
            <person name="Medina M."/>
            <person name="Meijer H.J."/>
            <person name="Nordberg E.K."/>
            <person name="Maclean D.J."/>
            <person name="Ospina-Giraldo M.D."/>
            <person name="Morris P.F."/>
            <person name="Phuntumart V."/>
            <person name="Putnam N.H."/>
            <person name="Rash S."/>
            <person name="Rose J.K."/>
            <person name="Sakihama Y."/>
            <person name="Salamov A.A."/>
            <person name="Savidor A."/>
            <person name="Scheuring C.F."/>
            <person name="Smith B.M."/>
            <person name="Sobral B.W."/>
            <person name="Terry A."/>
            <person name="Torto-Alalibo T.A."/>
            <person name="Win J."/>
            <person name="Xu Z."/>
            <person name="Zhang H."/>
            <person name="Grigoriev I.V."/>
            <person name="Rokhsar D.S."/>
            <person name="Boore J.L."/>
        </authorList>
    </citation>
    <scope>NUCLEOTIDE SEQUENCE [LARGE SCALE GENOMIC DNA]</scope>
    <source>
        <strain evidence="3 4">P6497</strain>
    </source>
</reference>
<dbReference type="Proteomes" id="UP000002640">
    <property type="component" value="Unassembled WGS sequence"/>
</dbReference>
<evidence type="ECO:0000313" key="3">
    <source>
        <dbReference type="EMBL" id="EGZ08064.1"/>
    </source>
</evidence>
<evidence type="ECO:0000313" key="4">
    <source>
        <dbReference type="Proteomes" id="UP000002640"/>
    </source>
</evidence>
<feature type="domain" description="PiggyBac transposable element-derived protein" evidence="2">
    <location>
        <begin position="1"/>
        <end position="134"/>
    </location>
</feature>
<dbReference type="InterPro" id="IPR029526">
    <property type="entry name" value="PGBD"/>
</dbReference>
<dbReference type="PANTHER" id="PTHR46599:SF3">
    <property type="entry name" value="PIGGYBAC TRANSPOSABLE ELEMENT-DERIVED PROTEIN 4"/>
    <property type="match status" value="1"/>
</dbReference>
<sequence length="136" mass="15240">FEVYCGKKQMQDNTTPSDEKSGPAAVVRNLKQVFGADGPRDFRLIITDRFYTSVVLAMQLLTMVIYTIGTIMMNKRGLCEAILPKKLKNGRRASKKTPRDVDRGTYQVAEALHVPAMKAIRWYDKQTVQILATGGS</sequence>
<dbReference type="GeneID" id="20650509"/>
<dbReference type="InParanoid" id="G5A838"/>
<gene>
    <name evidence="3" type="ORF">PHYSODRAFT_375578</name>
</gene>
<organism evidence="3 4">
    <name type="scientific">Phytophthora sojae (strain P6497)</name>
    <name type="common">Soybean stem and root rot agent</name>
    <name type="synonym">Phytophthora megasperma f. sp. glycines</name>
    <dbReference type="NCBI Taxonomy" id="1094619"/>
    <lineage>
        <taxon>Eukaryota</taxon>
        <taxon>Sar</taxon>
        <taxon>Stramenopiles</taxon>
        <taxon>Oomycota</taxon>
        <taxon>Peronosporomycetes</taxon>
        <taxon>Peronosporales</taxon>
        <taxon>Peronosporaceae</taxon>
        <taxon>Phytophthora</taxon>
    </lineage>
</organism>
<evidence type="ECO:0000259" key="2">
    <source>
        <dbReference type="Pfam" id="PF13843"/>
    </source>
</evidence>
<feature type="non-terminal residue" evidence="3">
    <location>
        <position position="1"/>
    </location>
</feature>
<keyword evidence="4" id="KW-1185">Reference proteome</keyword>
<keyword evidence="1" id="KW-1133">Transmembrane helix</keyword>
<keyword evidence="1" id="KW-0472">Membrane</keyword>
<keyword evidence="1" id="KW-0812">Transmembrane</keyword>
<feature type="non-terminal residue" evidence="3">
    <location>
        <position position="136"/>
    </location>
</feature>
<evidence type="ECO:0000256" key="1">
    <source>
        <dbReference type="SAM" id="Phobius"/>
    </source>
</evidence>
<name>G5A838_PHYSP</name>
<accession>G5A838</accession>
<feature type="transmembrane region" description="Helical" evidence="1">
    <location>
        <begin position="50"/>
        <end position="68"/>
    </location>
</feature>
<dbReference type="PANTHER" id="PTHR46599">
    <property type="entry name" value="PIGGYBAC TRANSPOSABLE ELEMENT-DERIVED PROTEIN 4"/>
    <property type="match status" value="1"/>
</dbReference>